<protein>
    <recommendedName>
        <fullName evidence="6">Phospholipase</fullName>
    </recommendedName>
</protein>
<dbReference type="SUPFAM" id="SSF48619">
    <property type="entry name" value="Phospholipase A2, PLA2"/>
    <property type="match status" value="1"/>
</dbReference>
<dbReference type="Gene3D" id="1.20.90.10">
    <property type="entry name" value="Phospholipase A2 domain"/>
    <property type="match status" value="1"/>
</dbReference>
<dbReference type="GO" id="GO:0006644">
    <property type="term" value="P:phospholipid metabolic process"/>
    <property type="evidence" value="ECO:0007669"/>
    <property type="project" value="InterPro"/>
</dbReference>
<dbReference type="OrthoDB" id="290927at2"/>
<dbReference type="Proteomes" id="UP000270649">
    <property type="component" value="Unassembled WGS sequence"/>
</dbReference>
<comment type="caution">
    <text evidence="3">The sequence shown here is derived from an EMBL/GenBank/DDBJ whole genome shotgun (WGS) entry which is preliminary data.</text>
</comment>
<name>A0A3M0GYZ0_9CORY</name>
<dbReference type="Proteomes" id="UP001518680">
    <property type="component" value="Unassembled WGS sequence"/>
</dbReference>
<dbReference type="EMBL" id="REGC01000001">
    <property type="protein sequence ID" value="RMB64413.1"/>
    <property type="molecule type" value="Genomic_DNA"/>
</dbReference>
<dbReference type="RefSeq" id="WP_121927271.1">
    <property type="nucleotide sequence ID" value="NZ_CP068291.1"/>
</dbReference>
<feature type="signal peptide" evidence="1">
    <location>
        <begin position="1"/>
        <end position="25"/>
    </location>
</feature>
<dbReference type="Pfam" id="PF09056">
    <property type="entry name" value="Phospholip_A2_3"/>
    <property type="match status" value="1"/>
</dbReference>
<dbReference type="InterPro" id="IPR015141">
    <property type="entry name" value="PLipase_A2_prok/fun"/>
</dbReference>
<evidence type="ECO:0000313" key="4">
    <source>
        <dbReference type="Proteomes" id="UP000270649"/>
    </source>
</evidence>
<dbReference type="EMBL" id="JAACBX020000001">
    <property type="protein sequence ID" value="MBM0243742.1"/>
    <property type="molecule type" value="Genomic_DNA"/>
</dbReference>
<dbReference type="GO" id="GO:0004623">
    <property type="term" value="F:phospholipase A2 activity"/>
    <property type="evidence" value="ECO:0007669"/>
    <property type="project" value="InterPro"/>
</dbReference>
<evidence type="ECO:0000313" key="3">
    <source>
        <dbReference type="EMBL" id="RMB64413.1"/>
    </source>
</evidence>
<organism evidence="3 4">
    <name type="scientific">Corynebacterium macginleyi</name>
    <dbReference type="NCBI Taxonomy" id="38290"/>
    <lineage>
        <taxon>Bacteria</taxon>
        <taxon>Bacillati</taxon>
        <taxon>Actinomycetota</taxon>
        <taxon>Actinomycetes</taxon>
        <taxon>Mycobacteriales</taxon>
        <taxon>Corynebacteriaceae</taxon>
        <taxon>Corynebacterium</taxon>
    </lineage>
</organism>
<feature type="chain" id="PRO_5018301879" description="Phospholipase" evidence="1">
    <location>
        <begin position="26"/>
        <end position="184"/>
    </location>
</feature>
<reference evidence="3 4" key="1">
    <citation type="submission" date="2018-10" db="EMBL/GenBank/DDBJ databases">
        <title>Corynebacterium macginleyi genome sequencing and assembly of the type strain and two clinical samples.</title>
        <authorList>
            <person name="Bernier A.-M."/>
            <person name="Bernard K."/>
        </authorList>
    </citation>
    <scope>NUCLEOTIDE SEQUENCE [LARGE SCALE GENOMIC DNA]</scope>
    <source>
        <strain evidence="3 4">NML 120205</strain>
    </source>
</reference>
<dbReference type="GO" id="GO:0050482">
    <property type="term" value="P:arachidonate secretion"/>
    <property type="evidence" value="ECO:0007669"/>
    <property type="project" value="InterPro"/>
</dbReference>
<gene>
    <name evidence="3" type="ORF">D9543_01150</name>
    <name evidence="2" type="ORF">GWO63_005565</name>
</gene>
<proteinExistence type="predicted"/>
<dbReference type="AlphaFoldDB" id="A0A3M0GYZ0"/>
<accession>A0A3M0GYZ0</accession>
<reference evidence="2 5" key="2">
    <citation type="submission" date="2021-01" db="EMBL/GenBank/DDBJ databases">
        <title>Complete genome sequences of Corynebacterium macginleyi strains isolated from infectious keratitis.</title>
        <authorList>
            <person name="Sagerfors S."/>
            <person name="Poehlein A."/>
            <person name="Soderquist B."/>
            <person name="Bruggemann H."/>
        </authorList>
    </citation>
    <scope>NUCLEOTIDE SEQUENCE [LARGE SCALE GENOMIC DNA]</scope>
    <source>
        <strain evidence="2 5">12T220</strain>
    </source>
</reference>
<dbReference type="InterPro" id="IPR036444">
    <property type="entry name" value="PLipase_A2_dom_sf"/>
</dbReference>
<evidence type="ECO:0000256" key="1">
    <source>
        <dbReference type="SAM" id="SignalP"/>
    </source>
</evidence>
<evidence type="ECO:0000313" key="5">
    <source>
        <dbReference type="Proteomes" id="UP001518680"/>
    </source>
</evidence>
<keyword evidence="1" id="KW-0732">Signal</keyword>
<evidence type="ECO:0000313" key="2">
    <source>
        <dbReference type="EMBL" id="MBM0243742.1"/>
    </source>
</evidence>
<keyword evidence="5" id="KW-1185">Reference proteome</keyword>
<sequence length="184" mass="20058">MFSKVSMKISLIFISLGATLSWAQAASAETSRVLPTGSAVIEENYTSLSMFFSDDELSALDEISTTIEIEQLVAVIEDPEVVGRDEIATRAVATRQNGCSFTPDRWGSANFKPICDRHDICYGPSSRTNRIDCDKRFRAGLIAECVRGYGSGVRSGACKGVAEAYYRGVRTAGSRFYKGRGLNN</sequence>
<evidence type="ECO:0008006" key="6">
    <source>
        <dbReference type="Google" id="ProtNLM"/>
    </source>
</evidence>